<dbReference type="InterPro" id="IPR007016">
    <property type="entry name" value="O-antigen_ligase-rel_domated"/>
</dbReference>
<keyword evidence="2 5" id="KW-0812">Transmembrane</keyword>
<feature type="transmembrane region" description="Helical" evidence="5">
    <location>
        <begin position="183"/>
        <end position="216"/>
    </location>
</feature>
<feature type="transmembrane region" description="Helical" evidence="5">
    <location>
        <begin position="39"/>
        <end position="56"/>
    </location>
</feature>
<dbReference type="Pfam" id="PF04932">
    <property type="entry name" value="Wzy_C"/>
    <property type="match status" value="1"/>
</dbReference>
<evidence type="ECO:0000313" key="8">
    <source>
        <dbReference type="Proteomes" id="UP001597374"/>
    </source>
</evidence>
<feature type="transmembrane region" description="Helical" evidence="5">
    <location>
        <begin position="91"/>
        <end position="108"/>
    </location>
</feature>
<feature type="domain" description="O-antigen ligase-related" evidence="6">
    <location>
        <begin position="192"/>
        <end position="333"/>
    </location>
</feature>
<evidence type="ECO:0000256" key="2">
    <source>
        <dbReference type="ARBA" id="ARBA00022692"/>
    </source>
</evidence>
<name>A0ABW5D051_9BACT</name>
<keyword evidence="8" id="KW-1185">Reference proteome</keyword>
<feature type="transmembrane region" description="Helical" evidence="5">
    <location>
        <begin position="316"/>
        <end position="340"/>
    </location>
</feature>
<feature type="transmembrane region" description="Helical" evidence="5">
    <location>
        <begin position="352"/>
        <end position="378"/>
    </location>
</feature>
<dbReference type="PANTHER" id="PTHR37422:SF17">
    <property type="entry name" value="O-ANTIGEN LIGASE"/>
    <property type="match status" value="1"/>
</dbReference>
<dbReference type="InterPro" id="IPR051533">
    <property type="entry name" value="WaaL-like"/>
</dbReference>
<dbReference type="PANTHER" id="PTHR37422">
    <property type="entry name" value="TEICHURONIC ACID BIOSYNTHESIS PROTEIN TUAE"/>
    <property type="match status" value="1"/>
</dbReference>
<comment type="caution">
    <text evidence="7">The sequence shown here is derived from an EMBL/GenBank/DDBJ whole genome shotgun (WGS) entry which is preliminary data.</text>
</comment>
<dbReference type="EMBL" id="JBHUIM010000002">
    <property type="protein sequence ID" value="MFD2247688.1"/>
    <property type="molecule type" value="Genomic_DNA"/>
</dbReference>
<keyword evidence="3 5" id="KW-1133">Transmembrane helix</keyword>
<accession>A0ABW5D051</accession>
<evidence type="ECO:0000256" key="3">
    <source>
        <dbReference type="ARBA" id="ARBA00022989"/>
    </source>
</evidence>
<evidence type="ECO:0000256" key="4">
    <source>
        <dbReference type="ARBA" id="ARBA00023136"/>
    </source>
</evidence>
<comment type="subcellular location">
    <subcellularLocation>
        <location evidence="1">Membrane</location>
        <topology evidence="1">Multi-pass membrane protein</topology>
    </subcellularLocation>
</comment>
<feature type="transmembrane region" description="Helical" evidence="5">
    <location>
        <begin position="120"/>
        <end position="139"/>
    </location>
</feature>
<keyword evidence="7" id="KW-0436">Ligase</keyword>
<reference evidence="8" key="1">
    <citation type="journal article" date="2019" name="Int. J. Syst. Evol. Microbiol.">
        <title>The Global Catalogue of Microorganisms (GCM) 10K type strain sequencing project: providing services to taxonomists for standard genome sequencing and annotation.</title>
        <authorList>
            <consortium name="The Broad Institute Genomics Platform"/>
            <consortium name="The Broad Institute Genome Sequencing Center for Infectious Disease"/>
            <person name="Wu L."/>
            <person name="Ma J."/>
        </authorList>
    </citation>
    <scope>NUCLEOTIDE SEQUENCE [LARGE SCALE GENOMIC DNA]</scope>
    <source>
        <strain evidence="8">CGMCC 4.1782</strain>
    </source>
</reference>
<evidence type="ECO:0000256" key="5">
    <source>
        <dbReference type="SAM" id="Phobius"/>
    </source>
</evidence>
<evidence type="ECO:0000256" key="1">
    <source>
        <dbReference type="ARBA" id="ARBA00004141"/>
    </source>
</evidence>
<protein>
    <submittedName>
        <fullName evidence="7">O-antigen ligase family protein</fullName>
    </submittedName>
</protein>
<evidence type="ECO:0000313" key="7">
    <source>
        <dbReference type="EMBL" id="MFD2247688.1"/>
    </source>
</evidence>
<dbReference type="RefSeq" id="WP_250430753.1">
    <property type="nucleotide sequence ID" value="NZ_JALPRR010000003.1"/>
</dbReference>
<proteinExistence type="predicted"/>
<sequence length="396" mass="45010">MRSTINFLSFFFILFFLFLNLQTLSIKGWMGAEEESMVKLYHLFSLLFIPCVLLRINKGLPKVPSYVWHYFIGITLISLLLFIFYPFNRVLINHLFAFYTFYIGYYVASSFDREQVLKLLQKVALGVFAIIVGKLFFHIPEIRSFMKAPDGHPNIYTIYGGGVNLEATWIGLNTALFINKKKLFYILLATTLSISIIYASRVGVVIALLVAGFKFISAATSKKERQAIVAMAFSAALAFIILVDLESLSEKVYALRRFAEFGGSSDKGMAGRFAMWRYYGTALWDSKFLGYGAGNGMYAIESISGNDYPEDNLHNLYMQLLLEFGIIGLLLYLISVYNISKKAFKSRLSNPLAIILLVYFIASLIQFRGTDAMIWLFMGLFLRIESNKQKLLADVE</sequence>
<feature type="transmembrane region" description="Helical" evidence="5">
    <location>
        <begin position="68"/>
        <end position="85"/>
    </location>
</feature>
<dbReference type="GO" id="GO:0016874">
    <property type="term" value="F:ligase activity"/>
    <property type="evidence" value="ECO:0007669"/>
    <property type="project" value="UniProtKB-KW"/>
</dbReference>
<feature type="transmembrane region" description="Helical" evidence="5">
    <location>
        <begin position="228"/>
        <end position="245"/>
    </location>
</feature>
<gene>
    <name evidence="7" type="ORF">ACFSKP_15590</name>
</gene>
<evidence type="ECO:0000259" key="6">
    <source>
        <dbReference type="Pfam" id="PF04932"/>
    </source>
</evidence>
<dbReference type="Proteomes" id="UP001597374">
    <property type="component" value="Unassembled WGS sequence"/>
</dbReference>
<keyword evidence="4 5" id="KW-0472">Membrane</keyword>
<organism evidence="7 8">
    <name type="scientific">Pontibacter ruber</name>
    <dbReference type="NCBI Taxonomy" id="1343895"/>
    <lineage>
        <taxon>Bacteria</taxon>
        <taxon>Pseudomonadati</taxon>
        <taxon>Bacteroidota</taxon>
        <taxon>Cytophagia</taxon>
        <taxon>Cytophagales</taxon>
        <taxon>Hymenobacteraceae</taxon>
        <taxon>Pontibacter</taxon>
    </lineage>
</organism>